<gene>
    <name evidence="5" type="ORF">HPS55_00210</name>
</gene>
<accession>A0ABX2ASU2</accession>
<dbReference type="PANTHER" id="PTHR43695">
    <property type="entry name" value="PUTATIVE (AFU_ORTHOLOGUE AFUA_2G17250)-RELATED"/>
    <property type="match status" value="1"/>
</dbReference>
<dbReference type="Proteomes" id="UP001193734">
    <property type="component" value="Unassembled WGS sequence"/>
</dbReference>
<evidence type="ECO:0000256" key="2">
    <source>
        <dbReference type="ARBA" id="ARBA00022801"/>
    </source>
</evidence>
<feature type="chain" id="PRO_5046168330" evidence="3">
    <location>
        <begin position="23"/>
        <end position="414"/>
    </location>
</feature>
<evidence type="ECO:0000256" key="3">
    <source>
        <dbReference type="SAM" id="SignalP"/>
    </source>
</evidence>
<dbReference type="InterPro" id="IPR037459">
    <property type="entry name" value="RhgT-like"/>
</dbReference>
<dbReference type="EMBL" id="JABKKE010000001">
    <property type="protein sequence ID" value="NPE12768.1"/>
    <property type="molecule type" value="Genomic_DNA"/>
</dbReference>
<feature type="domain" description="SGNH hydrolase-type esterase" evidence="4">
    <location>
        <begin position="168"/>
        <end position="326"/>
    </location>
</feature>
<dbReference type="Pfam" id="PF13472">
    <property type="entry name" value="Lipase_GDSL_2"/>
    <property type="match status" value="1"/>
</dbReference>
<dbReference type="InterPro" id="IPR013830">
    <property type="entry name" value="SGNH_hydro"/>
</dbReference>
<dbReference type="InterPro" id="IPR008979">
    <property type="entry name" value="Galactose-bd-like_sf"/>
</dbReference>
<evidence type="ECO:0000259" key="4">
    <source>
        <dbReference type="Pfam" id="PF13472"/>
    </source>
</evidence>
<feature type="signal peptide" evidence="3">
    <location>
        <begin position="1"/>
        <end position="22"/>
    </location>
</feature>
<evidence type="ECO:0000256" key="1">
    <source>
        <dbReference type="ARBA" id="ARBA00008668"/>
    </source>
</evidence>
<dbReference type="SUPFAM" id="SSF49785">
    <property type="entry name" value="Galactose-binding domain-like"/>
    <property type="match status" value="1"/>
</dbReference>
<reference evidence="5 6" key="1">
    <citation type="submission" date="2020-05" db="EMBL/GenBank/DDBJ databases">
        <title>Distinct polysaccharide utilization as determinants for interspecies competition between intestinal Prevotella spp.</title>
        <authorList>
            <person name="Galvez E.J.C."/>
            <person name="Iljazovic A."/>
            <person name="Strowig T."/>
        </authorList>
    </citation>
    <scope>NUCLEOTIDE SEQUENCE [LARGE SCALE GENOMIC DNA]</scope>
    <source>
        <strain evidence="5 6">PROD</strain>
    </source>
</reference>
<keyword evidence="2" id="KW-0378">Hydrolase</keyword>
<organism evidence="5 6">
    <name type="scientific">Xylanibacter rodentium</name>
    <dbReference type="NCBI Taxonomy" id="2736289"/>
    <lineage>
        <taxon>Bacteria</taxon>
        <taxon>Pseudomonadati</taxon>
        <taxon>Bacteroidota</taxon>
        <taxon>Bacteroidia</taxon>
        <taxon>Bacteroidales</taxon>
        <taxon>Prevotellaceae</taxon>
        <taxon>Xylanibacter</taxon>
    </lineage>
</organism>
<dbReference type="Gene3D" id="2.60.120.430">
    <property type="entry name" value="Galactose-binding lectin"/>
    <property type="match status" value="1"/>
</dbReference>
<protein>
    <submittedName>
        <fullName evidence="5">Rhamnogalacturonan acetylesterase</fullName>
    </submittedName>
</protein>
<dbReference type="CDD" id="cd01821">
    <property type="entry name" value="Rhamnogalacturan_acetylesterase_like"/>
    <property type="match status" value="1"/>
</dbReference>
<dbReference type="RefSeq" id="WP_172173276.1">
    <property type="nucleotide sequence ID" value="NZ_CASGIA010000008.1"/>
</dbReference>
<evidence type="ECO:0000313" key="5">
    <source>
        <dbReference type="EMBL" id="NPE12768.1"/>
    </source>
</evidence>
<dbReference type="Gene3D" id="3.40.50.1110">
    <property type="entry name" value="SGNH hydrolase"/>
    <property type="match status" value="1"/>
</dbReference>
<dbReference type="GeneID" id="82156177"/>
<dbReference type="PANTHER" id="PTHR43695:SF1">
    <property type="entry name" value="RHAMNOGALACTURONAN ACETYLESTERASE"/>
    <property type="match status" value="1"/>
</dbReference>
<proteinExistence type="inferred from homology"/>
<sequence length="414" mass="46640">MKKTVLSILLAAGMPVITGAQSFDFDMTKPQPVYSDSIGYGYDILPVPTAKGKSPFYFSVKVPDGNYKVKVILGSQKKAANTTVRAEGRRLMAENVNTTKGKTATFEFVVNKRSPQINGKERVRIKEREKEYLSWDDRLTLEFNGDAPAVKSIRIERDDACPTIYLCGNSTVVDQNNEPWASWGQMITRWFDSGVAVSNHAESGLTAGSFLAQNRLAKIMSTLKNEDYVICEFGHNDEKEKGPGTGAWYHYTRNLKIFIDNVRSKGATIIFCTPTQRRQFADDKKTIKETHGDFPAAMLAVAERENVPVIDLHEMTREFFQTLGYEDSKRALVHYPANTFPGQKKELADNTHFNPYGAYEVAKMVIMGMKKHNLTVLKNLRADFKDFAPNMPDDWNTFKWAPAKNAEMTKPDGN</sequence>
<dbReference type="SUPFAM" id="SSF52266">
    <property type="entry name" value="SGNH hydrolase"/>
    <property type="match status" value="1"/>
</dbReference>
<keyword evidence="6" id="KW-1185">Reference proteome</keyword>
<keyword evidence="3" id="KW-0732">Signal</keyword>
<comment type="similarity">
    <text evidence="1">Belongs to the 'GDSL' lipolytic enzyme family.</text>
</comment>
<dbReference type="InterPro" id="IPR036514">
    <property type="entry name" value="SGNH_hydro_sf"/>
</dbReference>
<comment type="caution">
    <text evidence="5">The sequence shown here is derived from an EMBL/GenBank/DDBJ whole genome shotgun (WGS) entry which is preliminary data.</text>
</comment>
<name>A0ABX2ASU2_9BACT</name>
<evidence type="ECO:0000313" key="6">
    <source>
        <dbReference type="Proteomes" id="UP001193734"/>
    </source>
</evidence>